<dbReference type="InterPro" id="IPR001283">
    <property type="entry name" value="CRISP-related"/>
</dbReference>
<feature type="signal peptide" evidence="1">
    <location>
        <begin position="1"/>
        <end position="18"/>
    </location>
</feature>
<keyword evidence="4" id="KW-1185">Reference proteome</keyword>
<dbReference type="OrthoDB" id="337038at2759"/>
<dbReference type="eggNOG" id="KOG3017">
    <property type="taxonomic scope" value="Eukaryota"/>
</dbReference>
<reference evidence="3 4" key="1">
    <citation type="journal article" date="2011" name="Proc. Natl. Acad. Sci. U.S.A.">
        <title>Comparative genomics of xylose-fermenting fungi for enhanced biofuel production.</title>
        <authorList>
            <person name="Wohlbach D.J."/>
            <person name="Kuo A."/>
            <person name="Sato T.K."/>
            <person name="Potts K.M."/>
            <person name="Salamov A.A."/>
            <person name="LaButti K.M."/>
            <person name="Sun H."/>
            <person name="Clum A."/>
            <person name="Pangilinan J.L."/>
            <person name="Lindquist E.A."/>
            <person name="Lucas S."/>
            <person name="Lapidus A."/>
            <person name="Jin M."/>
            <person name="Gunawan C."/>
            <person name="Balan V."/>
            <person name="Dale B.E."/>
            <person name="Jeffries T.W."/>
            <person name="Zinkel R."/>
            <person name="Barry K.W."/>
            <person name="Grigoriev I.V."/>
            <person name="Gasch A.P."/>
        </authorList>
    </citation>
    <scope>NUCLEOTIDE SEQUENCE [LARGE SCALE GENOMIC DNA]</scope>
    <source>
        <strain evidence="4">NRRL Y-27907 / 11-Y1</strain>
    </source>
</reference>
<dbReference type="PRINTS" id="PR00837">
    <property type="entry name" value="V5TPXLIKE"/>
</dbReference>
<evidence type="ECO:0000313" key="4">
    <source>
        <dbReference type="Proteomes" id="UP000000709"/>
    </source>
</evidence>
<dbReference type="InParanoid" id="G3AJZ9"/>
<organism evidence="4">
    <name type="scientific">Spathaspora passalidarum (strain NRRL Y-27907 / 11-Y1)</name>
    <dbReference type="NCBI Taxonomy" id="619300"/>
    <lineage>
        <taxon>Eukaryota</taxon>
        <taxon>Fungi</taxon>
        <taxon>Dikarya</taxon>
        <taxon>Ascomycota</taxon>
        <taxon>Saccharomycotina</taxon>
        <taxon>Pichiomycetes</taxon>
        <taxon>Debaryomycetaceae</taxon>
        <taxon>Spathaspora</taxon>
    </lineage>
</organism>
<dbReference type="PANTHER" id="PTHR10334">
    <property type="entry name" value="CYSTEINE-RICH SECRETORY PROTEIN-RELATED"/>
    <property type="match status" value="1"/>
</dbReference>
<evidence type="ECO:0000256" key="1">
    <source>
        <dbReference type="SAM" id="SignalP"/>
    </source>
</evidence>
<feature type="chain" id="PRO_5003442401" description="SCP domain-containing protein" evidence="1">
    <location>
        <begin position="19"/>
        <end position="223"/>
    </location>
</feature>
<dbReference type="Pfam" id="PF00188">
    <property type="entry name" value="CAP"/>
    <property type="match status" value="1"/>
</dbReference>
<evidence type="ECO:0000259" key="2">
    <source>
        <dbReference type="SMART" id="SM00198"/>
    </source>
</evidence>
<evidence type="ECO:0000313" key="3">
    <source>
        <dbReference type="EMBL" id="EGW34050.1"/>
    </source>
</evidence>
<protein>
    <recommendedName>
        <fullName evidence="2">SCP domain-containing protein</fullName>
    </recommendedName>
</protein>
<sequence>MKFSNVLSLALLSIAAQGAVLPGTDEADAPEVDVIAVAQRDISESDVPKIDVVAVAQRDVSQEQEVDIEKRGFGIVADILFVTEMFTLHNLKRLRHGVPLLNWDSGCYKHAQNLADSYDCSGNFPDPGNEYGNNQGTGNSNPVTVVADSAVVVDSWYAPSTSYNYGNPTAMNSFTNLVWKSTTKVGCAYKDCRSKKRGYYYTCSYDPAGNVPNFGKQNIFPPK</sequence>
<dbReference type="InterPro" id="IPR014044">
    <property type="entry name" value="CAP_dom"/>
</dbReference>
<proteinExistence type="predicted"/>
<dbReference type="InterPro" id="IPR018244">
    <property type="entry name" value="Allrgn_V5/Tpx1_CS"/>
</dbReference>
<name>G3AJZ9_SPAPN</name>
<gene>
    <name evidence="3" type="ORF">SPAPADRAFT_148416</name>
</gene>
<dbReference type="KEGG" id="spaa:SPAPADRAFT_148416"/>
<feature type="domain" description="SCP" evidence="2">
    <location>
        <begin position="80"/>
        <end position="213"/>
    </location>
</feature>
<dbReference type="Proteomes" id="UP000000709">
    <property type="component" value="Unassembled WGS sequence"/>
</dbReference>
<dbReference type="HOGENOM" id="CLU_035730_10_0_1"/>
<dbReference type="SUPFAM" id="SSF55797">
    <property type="entry name" value="PR-1-like"/>
    <property type="match status" value="1"/>
</dbReference>
<dbReference type="GeneID" id="18870783"/>
<dbReference type="RefSeq" id="XP_007373634.1">
    <property type="nucleotide sequence ID" value="XM_007373572.1"/>
</dbReference>
<dbReference type="AlphaFoldDB" id="G3AJZ9"/>
<accession>G3AJZ9</accession>
<dbReference type="InterPro" id="IPR035940">
    <property type="entry name" value="CAP_sf"/>
</dbReference>
<dbReference type="GO" id="GO:0005576">
    <property type="term" value="C:extracellular region"/>
    <property type="evidence" value="ECO:0007669"/>
    <property type="project" value="InterPro"/>
</dbReference>
<dbReference type="PROSITE" id="PS01010">
    <property type="entry name" value="CRISP_2"/>
    <property type="match status" value="1"/>
</dbReference>
<dbReference type="EMBL" id="GL996500">
    <property type="protein sequence ID" value="EGW34050.1"/>
    <property type="molecule type" value="Genomic_DNA"/>
</dbReference>
<dbReference type="Gene3D" id="3.40.33.10">
    <property type="entry name" value="CAP"/>
    <property type="match status" value="1"/>
</dbReference>
<dbReference type="SMART" id="SM00198">
    <property type="entry name" value="SCP"/>
    <property type="match status" value="1"/>
</dbReference>
<keyword evidence="1" id="KW-0732">Signal</keyword>